<dbReference type="EMBL" id="CAEZXR010000429">
    <property type="protein sequence ID" value="CAB4732970.1"/>
    <property type="molecule type" value="Genomic_DNA"/>
</dbReference>
<organism evidence="2">
    <name type="scientific">freshwater metagenome</name>
    <dbReference type="NCBI Taxonomy" id="449393"/>
    <lineage>
        <taxon>unclassified sequences</taxon>
        <taxon>metagenomes</taxon>
        <taxon>ecological metagenomes</taxon>
    </lineage>
</organism>
<gene>
    <name evidence="2" type="ORF">UFOPK2579_02692</name>
</gene>
<keyword evidence="1" id="KW-0472">Membrane</keyword>
<sequence>MKSGLLVVVLLLMVNLPLVQSTWHRWQLDSDGVRVAAPAVPLPDADPADRLLSVDLPDGLDAVSGPTGVPMEPAAYDAALDSGTVDVVYLEDDPAIYRIEGRERGVPGWAYTLGANAVLVLLAVAFWRLRGRLRPRLVLVATQDLVRLDAGGDVATLERIEMTTYRVRGEVTAAEDSVLELQVGDRRVLVELDGRAGDVPVGASVEVVGTMVG</sequence>
<dbReference type="AlphaFoldDB" id="A0A6J6SDE3"/>
<protein>
    <submittedName>
        <fullName evidence="2">Unannotated protein</fullName>
    </submittedName>
</protein>
<evidence type="ECO:0000256" key="1">
    <source>
        <dbReference type="SAM" id="Phobius"/>
    </source>
</evidence>
<name>A0A6J6SDE3_9ZZZZ</name>
<feature type="transmembrane region" description="Helical" evidence="1">
    <location>
        <begin position="108"/>
        <end position="127"/>
    </location>
</feature>
<evidence type="ECO:0000313" key="2">
    <source>
        <dbReference type="EMBL" id="CAB4732970.1"/>
    </source>
</evidence>
<keyword evidence="1" id="KW-0812">Transmembrane</keyword>
<reference evidence="2" key="1">
    <citation type="submission" date="2020-05" db="EMBL/GenBank/DDBJ databases">
        <authorList>
            <person name="Chiriac C."/>
            <person name="Salcher M."/>
            <person name="Ghai R."/>
            <person name="Kavagutti S V."/>
        </authorList>
    </citation>
    <scope>NUCLEOTIDE SEQUENCE</scope>
</reference>
<proteinExistence type="predicted"/>
<keyword evidence="1" id="KW-1133">Transmembrane helix</keyword>
<accession>A0A6J6SDE3</accession>